<reference evidence="1 2" key="1">
    <citation type="journal article" date="2016" name="Nat. Commun.">
        <title>Thousands of microbial genomes shed light on interconnected biogeochemical processes in an aquifer system.</title>
        <authorList>
            <person name="Anantharaman K."/>
            <person name="Brown C.T."/>
            <person name="Hug L.A."/>
            <person name="Sharon I."/>
            <person name="Castelle C.J."/>
            <person name="Probst A.J."/>
            <person name="Thomas B.C."/>
            <person name="Singh A."/>
            <person name="Wilkins M.J."/>
            <person name="Karaoz U."/>
            <person name="Brodie E.L."/>
            <person name="Williams K.H."/>
            <person name="Hubbard S.S."/>
            <person name="Banfield J.F."/>
        </authorList>
    </citation>
    <scope>NUCLEOTIDE SEQUENCE [LARGE SCALE GENOMIC DNA]</scope>
</reference>
<dbReference type="AlphaFoldDB" id="A0A1F6WIF1"/>
<dbReference type="Proteomes" id="UP000179880">
    <property type="component" value="Unassembled WGS sequence"/>
</dbReference>
<comment type="caution">
    <text evidence="1">The sequence shown here is derived from an EMBL/GenBank/DDBJ whole genome shotgun (WGS) entry which is preliminary data.</text>
</comment>
<accession>A0A1F6WIF1</accession>
<evidence type="ECO:0000313" key="1">
    <source>
        <dbReference type="EMBL" id="OGI81670.1"/>
    </source>
</evidence>
<protein>
    <submittedName>
        <fullName evidence="1">Uncharacterized protein</fullName>
    </submittedName>
</protein>
<name>A0A1F6WIF1_9BACT</name>
<organism evidence="1 2">
    <name type="scientific">Candidatus Nomurabacteria bacterium RIFCSPHIGHO2_02_FULL_42_24</name>
    <dbReference type="NCBI Taxonomy" id="1801757"/>
    <lineage>
        <taxon>Bacteria</taxon>
        <taxon>Candidatus Nomuraibacteriota</taxon>
    </lineage>
</organism>
<dbReference type="EMBL" id="MFUH01000021">
    <property type="protein sequence ID" value="OGI81670.1"/>
    <property type="molecule type" value="Genomic_DNA"/>
</dbReference>
<gene>
    <name evidence="1" type="ORF">A3B93_01850</name>
</gene>
<sequence length="192" mass="20891">MKTKLKTLGILLIIIFIFMNVLPSQSVKPGGEAELGPEIIAKLVSLGVIDSEKADPAELSELNLLWAFGLANKNPVLEEGPMMDVSHDGPEHMASVGGWTLARGSAMDHYSQYELVTLTLAEQVLLEKVAKKVYRPCCSNSTYFPDCNHGMAMLGMLELMASRGASEKMMLQEADKKNAEWFPGWGGSSCAI</sequence>
<proteinExistence type="predicted"/>
<evidence type="ECO:0000313" key="2">
    <source>
        <dbReference type="Proteomes" id="UP000179880"/>
    </source>
</evidence>